<evidence type="ECO:0000313" key="5">
    <source>
        <dbReference type="Proteomes" id="UP001208912"/>
    </source>
</evidence>
<organism evidence="3 4">
    <name type="scientific">Leptospira soteropolitanensis</name>
    <dbReference type="NCBI Taxonomy" id="2950025"/>
    <lineage>
        <taxon>Bacteria</taxon>
        <taxon>Pseudomonadati</taxon>
        <taxon>Spirochaetota</taxon>
        <taxon>Spirochaetia</taxon>
        <taxon>Leptospirales</taxon>
        <taxon>Leptospiraceae</taxon>
        <taxon>Leptospira</taxon>
    </lineage>
</organism>
<keyword evidence="5" id="KW-1185">Reference proteome</keyword>
<evidence type="ECO:0000313" key="4">
    <source>
        <dbReference type="Proteomes" id="UP001208540"/>
    </source>
</evidence>
<sequence>MTPSIKSSKIYHLFLLSILLINFSIISKPILIDYLDNNKEYKETNFVSTMLNCVSSGETKCLNELTDEILYIEFEEIFFRFDKKLRRRPKWSYNENLYNKIGLFDDFYKIIVTKSHAKEYFSDANFHEYEREHSIKDLAIANRQNYFWTEDCGLNQILLIKNIKKKIACVTVDKLSTNPKSDILYQCKNYKKEKDCKIIGLRFL</sequence>
<dbReference type="Proteomes" id="UP001208540">
    <property type="component" value="Unassembled WGS sequence"/>
</dbReference>
<keyword evidence="1" id="KW-1133">Transmembrane helix</keyword>
<evidence type="ECO:0000256" key="1">
    <source>
        <dbReference type="SAM" id="Phobius"/>
    </source>
</evidence>
<evidence type="ECO:0000313" key="3">
    <source>
        <dbReference type="EMBL" id="MCW7532245.1"/>
    </source>
</evidence>
<dbReference type="AlphaFoldDB" id="A0AAW5VQ38"/>
<dbReference type="Proteomes" id="UP001208912">
    <property type="component" value="Unassembled WGS sequence"/>
</dbReference>
<dbReference type="RefSeq" id="WP_265353497.1">
    <property type="nucleotide sequence ID" value="NZ_JAMQPL010000019.1"/>
</dbReference>
<comment type="caution">
    <text evidence="3">The sequence shown here is derived from an EMBL/GenBank/DDBJ whole genome shotgun (WGS) entry which is preliminary data.</text>
</comment>
<keyword evidence="1" id="KW-0812">Transmembrane</keyword>
<reference evidence="3 5" key="1">
    <citation type="submission" date="2022-06" db="EMBL/GenBank/DDBJ databases">
        <title>Leptospira isolates from biofilms formed at urban environments.</title>
        <authorList>
            <person name="Ribeiro P.S."/>
            <person name="Sousa T."/>
            <person name="Carvalho N."/>
            <person name="Aburjaile F."/>
            <person name="Neves F."/>
            <person name="Oliveira D."/>
            <person name="Blanco L."/>
            <person name="Lima J."/>
            <person name="Costa F."/>
            <person name="Brenig B."/>
            <person name="Soares S."/>
            <person name="Ramos R."/>
            <person name="Goes-Neto A."/>
            <person name="Matiuzzi M."/>
            <person name="Azevedo V."/>
            <person name="Ristow P."/>
        </authorList>
    </citation>
    <scope>NUCLEOTIDE SEQUENCE</scope>
    <source>
        <strain evidence="2 5">VSF19</strain>
        <strain evidence="3">VSF20</strain>
    </source>
</reference>
<dbReference type="EMBL" id="JAMQPM010000018">
    <property type="protein sequence ID" value="MCW7528397.1"/>
    <property type="molecule type" value="Genomic_DNA"/>
</dbReference>
<protein>
    <submittedName>
        <fullName evidence="3">Uncharacterized protein</fullName>
    </submittedName>
</protein>
<name>A0AAW5VQ38_9LEPT</name>
<dbReference type="EMBL" id="JAMQPL010000019">
    <property type="protein sequence ID" value="MCW7532245.1"/>
    <property type="molecule type" value="Genomic_DNA"/>
</dbReference>
<proteinExistence type="predicted"/>
<evidence type="ECO:0000313" key="2">
    <source>
        <dbReference type="EMBL" id="MCW7528397.1"/>
    </source>
</evidence>
<keyword evidence="1" id="KW-0472">Membrane</keyword>
<accession>A0AAW5VQ38</accession>
<gene>
    <name evidence="2" type="ORF">ND861_18715</name>
    <name evidence="3" type="ORF">ND862_18660</name>
</gene>
<feature type="transmembrane region" description="Helical" evidence="1">
    <location>
        <begin position="12"/>
        <end position="32"/>
    </location>
</feature>